<dbReference type="Proteomes" id="UP000551616">
    <property type="component" value="Unassembled WGS sequence"/>
</dbReference>
<reference evidence="1 2" key="1">
    <citation type="submission" date="2020-05" db="EMBL/GenBank/DDBJ databases">
        <title>Bremerella alba sp. nov., a novel planctomycete isolated from the surface of the macroalga Fucus spiralis.</title>
        <authorList>
            <person name="Godinho O."/>
            <person name="Botelho R."/>
            <person name="Albuquerque L."/>
            <person name="Wiegand S."/>
            <person name="Da Costa M.S."/>
            <person name="Lobo-Da-Cunha A."/>
            <person name="Jogler C."/>
            <person name="Lage O.M."/>
        </authorList>
    </citation>
    <scope>NUCLEOTIDE SEQUENCE [LARGE SCALE GENOMIC DNA]</scope>
    <source>
        <strain evidence="1 2">FF15</strain>
    </source>
</reference>
<dbReference type="EMBL" id="JABRWO010000004">
    <property type="protein sequence ID" value="MBA2114474.1"/>
    <property type="molecule type" value="Genomic_DNA"/>
</dbReference>
<keyword evidence="2" id="KW-1185">Reference proteome</keyword>
<evidence type="ECO:0000313" key="1">
    <source>
        <dbReference type="EMBL" id="MBA2114474.1"/>
    </source>
</evidence>
<dbReference type="AlphaFoldDB" id="A0A7V8V4C2"/>
<accession>A0A7V8V4C2</accession>
<evidence type="ECO:0000313" key="2">
    <source>
        <dbReference type="Proteomes" id="UP000551616"/>
    </source>
</evidence>
<protein>
    <submittedName>
        <fullName evidence="1">Uncharacterized protein</fullName>
    </submittedName>
</protein>
<proteinExistence type="predicted"/>
<organism evidence="1 2">
    <name type="scientific">Bremerella alba</name>
    <dbReference type="NCBI Taxonomy" id="980252"/>
    <lineage>
        <taxon>Bacteria</taxon>
        <taxon>Pseudomonadati</taxon>
        <taxon>Planctomycetota</taxon>
        <taxon>Planctomycetia</taxon>
        <taxon>Pirellulales</taxon>
        <taxon>Pirellulaceae</taxon>
        <taxon>Bremerella</taxon>
    </lineage>
</organism>
<comment type="caution">
    <text evidence="1">The sequence shown here is derived from an EMBL/GenBank/DDBJ whole genome shotgun (WGS) entry which is preliminary data.</text>
</comment>
<name>A0A7V8V4C2_9BACT</name>
<sequence>MSRQFAFKDHYISPAEKGFNGDLSSVNLPVNMQLVVVSEERHGFWMKFVNRVLILACGEIWTRYSYWFSIKPR</sequence>
<gene>
    <name evidence="1" type="ORF">HOV93_16400</name>
</gene>